<comment type="caution">
    <text evidence="1">The sequence shown here is derived from an EMBL/GenBank/DDBJ whole genome shotgun (WGS) entry which is preliminary data.</text>
</comment>
<dbReference type="EMBL" id="WIQW01000034">
    <property type="protein sequence ID" value="KAF3097423.1"/>
    <property type="molecule type" value="Genomic_DNA"/>
</dbReference>
<proteinExistence type="predicted"/>
<reference evidence="1 2" key="1">
    <citation type="submission" date="2019-06" db="EMBL/GenBank/DDBJ databases">
        <authorList>
            <person name="Palmer J.M."/>
        </authorList>
    </citation>
    <scope>NUCLEOTIDE SEQUENCE [LARGE SCALE GENOMIC DNA]</scope>
    <source>
        <strain evidence="1 2">TWF102</strain>
    </source>
</reference>
<name>A0A7C8JK98_ORBOL</name>
<dbReference type="AlphaFoldDB" id="A0A7C8JK98"/>
<organism evidence="1 2">
    <name type="scientific">Orbilia oligospora</name>
    <name type="common">Nematode-trapping fungus</name>
    <name type="synonym">Arthrobotrys oligospora</name>
    <dbReference type="NCBI Taxonomy" id="2813651"/>
    <lineage>
        <taxon>Eukaryota</taxon>
        <taxon>Fungi</taxon>
        <taxon>Dikarya</taxon>
        <taxon>Ascomycota</taxon>
        <taxon>Pezizomycotina</taxon>
        <taxon>Orbiliomycetes</taxon>
        <taxon>Orbiliales</taxon>
        <taxon>Orbiliaceae</taxon>
        <taxon>Orbilia</taxon>
    </lineage>
</organism>
<dbReference type="Proteomes" id="UP000475325">
    <property type="component" value="Unassembled WGS sequence"/>
</dbReference>
<evidence type="ECO:0000313" key="1">
    <source>
        <dbReference type="EMBL" id="KAF3097423.1"/>
    </source>
</evidence>
<gene>
    <name evidence="1" type="ORF">TWF102_006401</name>
</gene>
<accession>A0A7C8JK98</accession>
<protein>
    <submittedName>
        <fullName evidence="1">Uncharacterized protein</fullName>
    </submittedName>
</protein>
<sequence length="101" mass="11625">MKFLRGQSSLFPPAYPVTPPDNCLPRDLRLTISSIRGSFVKSKIVSEAQHEPTYTYTYIYIYTYIHTYIHTYSHTHIHHPETTGRTTVTSPMDPAAYAYIV</sequence>
<evidence type="ECO:0000313" key="2">
    <source>
        <dbReference type="Proteomes" id="UP000475325"/>
    </source>
</evidence>